<dbReference type="Proteomes" id="UP000449092">
    <property type="component" value="Unassembled WGS sequence"/>
</dbReference>
<accession>A0A845D972</accession>
<organism evidence="1 2">
    <name type="scientific">Candidatus Spechtbacteria bacterium SB0662_bin_43</name>
    <dbReference type="NCBI Taxonomy" id="2604897"/>
    <lineage>
        <taxon>Bacteria</taxon>
        <taxon>Candidatus Spechtiibacteriota</taxon>
    </lineage>
</organism>
<name>A0A845D972_9BACT</name>
<comment type="caution">
    <text evidence="1">The sequence shown here is derived from an EMBL/GenBank/DDBJ whole genome shotgun (WGS) entry which is preliminary data.</text>
</comment>
<sequence>MSIFSTLRQLAQGCAEEYQELERRQFTSFYADEVWAFIRTSLKQRSEAAANILVARRKERQEWRNVSNRRSDHGNFFLWDAKAMDYALGELYCAVISYDPSQRPIGVAGEWVRGIAENVSYTSRDELLYAVFGGVAELAEFDPQGFEWMIESLNKPEARSLIHITSPWGTWFMAGEVIFKSWARLQQGRVPRITQGQESVR</sequence>
<dbReference type="AlphaFoldDB" id="A0A845D972"/>
<protein>
    <submittedName>
        <fullName evidence="1">Uncharacterized protein</fullName>
    </submittedName>
</protein>
<evidence type="ECO:0000313" key="1">
    <source>
        <dbReference type="EMBL" id="MYE38270.1"/>
    </source>
</evidence>
<dbReference type="EMBL" id="VXOY01000015">
    <property type="protein sequence ID" value="MYE38270.1"/>
    <property type="molecule type" value="Genomic_DNA"/>
</dbReference>
<gene>
    <name evidence="1" type="ORF">F4X82_02000</name>
</gene>
<evidence type="ECO:0000313" key="2">
    <source>
        <dbReference type="Proteomes" id="UP000449092"/>
    </source>
</evidence>
<proteinExistence type="predicted"/>
<reference evidence="1 2" key="1">
    <citation type="submission" date="2019-09" db="EMBL/GenBank/DDBJ databases">
        <title>Characterisation of the sponge microbiome using genome-centric metagenomics.</title>
        <authorList>
            <person name="Engelberts J.P."/>
            <person name="Robbins S.J."/>
            <person name="De Goeij J.M."/>
            <person name="Aranda M."/>
            <person name="Bell S.C."/>
            <person name="Webster N.S."/>
        </authorList>
    </citation>
    <scope>NUCLEOTIDE SEQUENCE [LARGE SCALE GENOMIC DNA]</scope>
    <source>
        <strain evidence="1">SB0662_bin_43</strain>
    </source>
</reference>